<evidence type="ECO:0000313" key="3">
    <source>
        <dbReference type="Proteomes" id="UP000091857"/>
    </source>
</evidence>
<proteinExistence type="predicted"/>
<sequence>MASIKNRICLFQTKKKALTTLEADDTPVMNSQGQRIVYKIVAGLMLCLVVAVSTLEADDTPVMNIQEKKKIYIN</sequence>
<keyword evidence="1" id="KW-1133">Transmembrane helix</keyword>
<comment type="caution">
    <text evidence="2">The sequence shown here is derived from an EMBL/GenBank/DDBJ whole genome shotgun (WGS) entry which is preliminary data.</text>
</comment>
<dbReference type="Gramene" id="Manes.16G118000.1.v8.1">
    <property type="protein sequence ID" value="Manes.16G118000.1.v8.1.CDS"/>
    <property type="gene ID" value="Manes.16G118000.v8.1"/>
</dbReference>
<protein>
    <submittedName>
        <fullName evidence="2">Uncharacterized protein</fullName>
    </submittedName>
</protein>
<keyword evidence="3" id="KW-1185">Reference proteome</keyword>
<dbReference type="AlphaFoldDB" id="A0A2C9UAS6"/>
<dbReference type="Proteomes" id="UP000091857">
    <property type="component" value="Chromosome 16"/>
</dbReference>
<evidence type="ECO:0000256" key="1">
    <source>
        <dbReference type="SAM" id="Phobius"/>
    </source>
</evidence>
<organism evidence="2 3">
    <name type="scientific">Manihot esculenta</name>
    <name type="common">Cassava</name>
    <name type="synonym">Jatropha manihot</name>
    <dbReference type="NCBI Taxonomy" id="3983"/>
    <lineage>
        <taxon>Eukaryota</taxon>
        <taxon>Viridiplantae</taxon>
        <taxon>Streptophyta</taxon>
        <taxon>Embryophyta</taxon>
        <taxon>Tracheophyta</taxon>
        <taxon>Spermatophyta</taxon>
        <taxon>Magnoliopsida</taxon>
        <taxon>eudicotyledons</taxon>
        <taxon>Gunneridae</taxon>
        <taxon>Pentapetalae</taxon>
        <taxon>rosids</taxon>
        <taxon>fabids</taxon>
        <taxon>Malpighiales</taxon>
        <taxon>Euphorbiaceae</taxon>
        <taxon>Crotonoideae</taxon>
        <taxon>Manihoteae</taxon>
        <taxon>Manihot</taxon>
    </lineage>
</organism>
<name>A0A2C9UAS6_MANES</name>
<gene>
    <name evidence="2" type="ORF">MANES_16G118000v8</name>
</gene>
<dbReference type="EMBL" id="CM004402">
    <property type="protein sequence ID" value="OAY27338.1"/>
    <property type="molecule type" value="Genomic_DNA"/>
</dbReference>
<accession>A0A2C9UAS6</accession>
<reference evidence="3" key="1">
    <citation type="journal article" date="2016" name="Nat. Biotechnol.">
        <title>Sequencing wild and cultivated cassava and related species reveals extensive interspecific hybridization and genetic diversity.</title>
        <authorList>
            <person name="Bredeson J.V."/>
            <person name="Lyons J.B."/>
            <person name="Prochnik S.E."/>
            <person name="Wu G.A."/>
            <person name="Ha C.M."/>
            <person name="Edsinger-Gonzales E."/>
            <person name="Grimwood J."/>
            <person name="Schmutz J."/>
            <person name="Rabbi I.Y."/>
            <person name="Egesi C."/>
            <person name="Nauluvula P."/>
            <person name="Lebot V."/>
            <person name="Ndunguru J."/>
            <person name="Mkamilo G."/>
            <person name="Bart R.S."/>
            <person name="Setter T.L."/>
            <person name="Gleadow R.M."/>
            <person name="Kulakow P."/>
            <person name="Ferguson M.E."/>
            <person name="Rounsley S."/>
            <person name="Rokhsar D.S."/>
        </authorList>
    </citation>
    <scope>NUCLEOTIDE SEQUENCE [LARGE SCALE GENOMIC DNA]</scope>
    <source>
        <strain evidence="3">cv. AM560-2</strain>
    </source>
</reference>
<keyword evidence="1" id="KW-0472">Membrane</keyword>
<feature type="transmembrane region" description="Helical" evidence="1">
    <location>
        <begin position="36"/>
        <end position="55"/>
    </location>
</feature>
<evidence type="ECO:0000313" key="2">
    <source>
        <dbReference type="EMBL" id="OAY27338.1"/>
    </source>
</evidence>
<keyword evidence="1" id="KW-0812">Transmembrane</keyword>